<dbReference type="AlphaFoldDB" id="A0A8I1FX61"/>
<comment type="caution">
    <text evidence="1">The sequence shown here is derived from an EMBL/GenBank/DDBJ whole genome shotgun (WGS) entry which is preliminary data.</text>
</comment>
<organism evidence="1 2">
    <name type="scientific">Pseudomonas psychrophila</name>
    <dbReference type="NCBI Taxonomy" id="122355"/>
    <lineage>
        <taxon>Bacteria</taxon>
        <taxon>Pseudomonadati</taxon>
        <taxon>Pseudomonadota</taxon>
        <taxon>Gammaproteobacteria</taxon>
        <taxon>Pseudomonadales</taxon>
        <taxon>Pseudomonadaceae</taxon>
        <taxon>Pseudomonas</taxon>
    </lineage>
</organism>
<evidence type="ECO:0000313" key="1">
    <source>
        <dbReference type="EMBL" id="MBJ2258845.1"/>
    </source>
</evidence>
<sequence length="52" mass="5907">MNNTFGSEFVIAAKQAPRLFFAPLVGAINAVKNEFQRVQRGTRRNIEQIQTK</sequence>
<evidence type="ECO:0000313" key="2">
    <source>
        <dbReference type="Proteomes" id="UP000658390"/>
    </source>
</evidence>
<proteinExistence type="predicted"/>
<gene>
    <name evidence="1" type="ORF">JFT45_20275</name>
</gene>
<reference evidence="1" key="1">
    <citation type="submission" date="2020-12" db="EMBL/GenBank/DDBJ databases">
        <title>Antibiotic resistance and phylogeny of Pseudomonas spp. isolated over three decades from chicken meat in the Norwegian food chain.</title>
        <authorList>
            <person name="Moen B."/>
        </authorList>
    </citation>
    <scope>NUCLEOTIDE SEQUENCE</scope>
    <source>
        <strain evidence="1">MF6762</strain>
    </source>
</reference>
<accession>A0A8I1FX61</accession>
<dbReference type="RefSeq" id="WP_198822736.1">
    <property type="nucleotide sequence ID" value="NZ_JAEKCZ010000022.1"/>
</dbReference>
<name>A0A8I1FX61_9PSED</name>
<protein>
    <submittedName>
        <fullName evidence="1">Uncharacterized protein</fullName>
    </submittedName>
</protein>
<dbReference type="Proteomes" id="UP000658390">
    <property type="component" value="Unassembled WGS sequence"/>
</dbReference>
<dbReference type="EMBL" id="JAEKCZ010000022">
    <property type="protein sequence ID" value="MBJ2258845.1"/>
    <property type="molecule type" value="Genomic_DNA"/>
</dbReference>